<dbReference type="GO" id="GO:0009269">
    <property type="term" value="P:response to desiccation"/>
    <property type="evidence" value="ECO:0007669"/>
    <property type="project" value="InterPro"/>
</dbReference>
<comment type="caution">
    <text evidence="3">The sequence shown here is derived from an EMBL/GenBank/DDBJ whole genome shotgun (WGS) entry which is preliminary data.</text>
</comment>
<dbReference type="SMART" id="SM00769">
    <property type="entry name" value="WHy"/>
    <property type="match status" value="1"/>
</dbReference>
<evidence type="ECO:0000256" key="1">
    <source>
        <dbReference type="ARBA" id="ARBA00005960"/>
    </source>
</evidence>
<dbReference type="SUPFAM" id="SSF117070">
    <property type="entry name" value="LEA14-like"/>
    <property type="match status" value="1"/>
</dbReference>
<accession>A0AAV9CBE8</accession>
<dbReference type="EMBL" id="JAUJYO010000020">
    <property type="protein sequence ID" value="KAK1286047.1"/>
    <property type="molecule type" value="Genomic_DNA"/>
</dbReference>
<keyword evidence="4" id="KW-1185">Reference proteome</keyword>
<evidence type="ECO:0000259" key="2">
    <source>
        <dbReference type="SMART" id="SM00769"/>
    </source>
</evidence>
<comment type="similarity">
    <text evidence="1">Belongs to the LEA type 2 family.</text>
</comment>
<protein>
    <submittedName>
        <fullName evidence="3">Late embryogenesis abundant protein Lea14-A</fullName>
    </submittedName>
</protein>
<dbReference type="Gene3D" id="2.60.40.1820">
    <property type="match status" value="1"/>
</dbReference>
<evidence type="ECO:0000313" key="4">
    <source>
        <dbReference type="Proteomes" id="UP001180020"/>
    </source>
</evidence>
<dbReference type="InterPro" id="IPR004864">
    <property type="entry name" value="LEA_2"/>
</dbReference>
<feature type="domain" description="Water stress and hypersensitive response" evidence="2">
    <location>
        <begin position="24"/>
        <end position="141"/>
    </location>
</feature>
<dbReference type="GO" id="GO:0005829">
    <property type="term" value="C:cytosol"/>
    <property type="evidence" value="ECO:0007669"/>
    <property type="project" value="TreeGrafter"/>
</dbReference>
<sequence>MAQLMDKAKNWVSEKVANVKKPEAELGDVSVKNVSGDSANFTSQLHITNPYGHDIPICEISYTLKSADRVLASGTMPDPGSIEGSKTTTLEVPLKVPYDFLVSLMRDIGKDWDIDYQLDLALTVDLPLIGNFTIPLSKKGETKLPTLSDIF</sequence>
<dbReference type="InterPro" id="IPR045043">
    <property type="entry name" value="Lea14-like"/>
</dbReference>
<organism evidence="3 4">
    <name type="scientific">Acorus calamus</name>
    <name type="common">Sweet flag</name>
    <dbReference type="NCBI Taxonomy" id="4465"/>
    <lineage>
        <taxon>Eukaryota</taxon>
        <taxon>Viridiplantae</taxon>
        <taxon>Streptophyta</taxon>
        <taxon>Embryophyta</taxon>
        <taxon>Tracheophyta</taxon>
        <taxon>Spermatophyta</taxon>
        <taxon>Magnoliopsida</taxon>
        <taxon>Liliopsida</taxon>
        <taxon>Acoraceae</taxon>
        <taxon>Acorus</taxon>
    </lineage>
</organism>
<dbReference type="FunFam" id="2.60.40.1820:FF:000001">
    <property type="entry name" value="Desiccation protectant protein Lea14-like"/>
    <property type="match status" value="1"/>
</dbReference>
<dbReference type="AlphaFoldDB" id="A0AAV9CBE8"/>
<reference evidence="3" key="1">
    <citation type="journal article" date="2023" name="Nat. Commun.">
        <title>Diploid and tetraploid genomes of Acorus and the evolution of monocots.</title>
        <authorList>
            <person name="Ma L."/>
            <person name="Liu K.W."/>
            <person name="Li Z."/>
            <person name="Hsiao Y.Y."/>
            <person name="Qi Y."/>
            <person name="Fu T."/>
            <person name="Tang G.D."/>
            <person name="Zhang D."/>
            <person name="Sun W.H."/>
            <person name="Liu D.K."/>
            <person name="Li Y."/>
            <person name="Chen G.Z."/>
            <person name="Liu X.D."/>
            <person name="Liao X.Y."/>
            <person name="Jiang Y.T."/>
            <person name="Yu X."/>
            <person name="Hao Y."/>
            <person name="Huang J."/>
            <person name="Zhao X.W."/>
            <person name="Ke S."/>
            <person name="Chen Y.Y."/>
            <person name="Wu W.L."/>
            <person name="Hsu J.L."/>
            <person name="Lin Y.F."/>
            <person name="Huang M.D."/>
            <person name="Li C.Y."/>
            <person name="Huang L."/>
            <person name="Wang Z.W."/>
            <person name="Zhao X."/>
            <person name="Zhong W.Y."/>
            <person name="Peng D.H."/>
            <person name="Ahmad S."/>
            <person name="Lan S."/>
            <person name="Zhang J.S."/>
            <person name="Tsai W.C."/>
            <person name="Van de Peer Y."/>
            <person name="Liu Z.J."/>
        </authorList>
    </citation>
    <scope>NUCLEOTIDE SEQUENCE</scope>
    <source>
        <strain evidence="3">CP</strain>
    </source>
</reference>
<name>A0AAV9CBE8_ACOCL</name>
<gene>
    <name evidence="3" type="primary">LEA14-A</name>
    <name evidence="3" type="ORF">QJS10_CPB20g02147</name>
</gene>
<dbReference type="PANTHER" id="PTHR31459:SF19">
    <property type="entry name" value="DESICCATION-RELATED PROTEIN LEA14-RELATED"/>
    <property type="match status" value="1"/>
</dbReference>
<dbReference type="InterPro" id="IPR013990">
    <property type="entry name" value="WHy-dom"/>
</dbReference>
<dbReference type="PANTHER" id="PTHR31459">
    <property type="match status" value="1"/>
</dbReference>
<proteinExistence type="inferred from homology"/>
<dbReference type="Pfam" id="PF03168">
    <property type="entry name" value="LEA_2"/>
    <property type="match status" value="1"/>
</dbReference>
<dbReference type="Proteomes" id="UP001180020">
    <property type="component" value="Unassembled WGS sequence"/>
</dbReference>
<evidence type="ECO:0000313" key="3">
    <source>
        <dbReference type="EMBL" id="KAK1286047.1"/>
    </source>
</evidence>
<reference evidence="3" key="2">
    <citation type="submission" date="2023-06" db="EMBL/GenBank/DDBJ databases">
        <authorList>
            <person name="Ma L."/>
            <person name="Liu K.-W."/>
            <person name="Li Z."/>
            <person name="Hsiao Y.-Y."/>
            <person name="Qi Y."/>
            <person name="Fu T."/>
            <person name="Tang G."/>
            <person name="Zhang D."/>
            <person name="Sun W.-H."/>
            <person name="Liu D.-K."/>
            <person name="Li Y."/>
            <person name="Chen G.-Z."/>
            <person name="Liu X.-D."/>
            <person name="Liao X.-Y."/>
            <person name="Jiang Y.-T."/>
            <person name="Yu X."/>
            <person name="Hao Y."/>
            <person name="Huang J."/>
            <person name="Zhao X.-W."/>
            <person name="Ke S."/>
            <person name="Chen Y.-Y."/>
            <person name="Wu W.-L."/>
            <person name="Hsu J.-L."/>
            <person name="Lin Y.-F."/>
            <person name="Huang M.-D."/>
            <person name="Li C.-Y."/>
            <person name="Huang L."/>
            <person name="Wang Z.-W."/>
            <person name="Zhao X."/>
            <person name="Zhong W.-Y."/>
            <person name="Peng D.-H."/>
            <person name="Ahmad S."/>
            <person name="Lan S."/>
            <person name="Zhang J.-S."/>
            <person name="Tsai W.-C."/>
            <person name="Van De Peer Y."/>
            <person name="Liu Z.-J."/>
        </authorList>
    </citation>
    <scope>NUCLEOTIDE SEQUENCE</scope>
    <source>
        <strain evidence="3">CP</strain>
        <tissue evidence="3">Leaves</tissue>
    </source>
</reference>